<comment type="caution">
    <text evidence="1">The sequence shown here is derived from an EMBL/GenBank/DDBJ whole genome shotgun (WGS) entry which is preliminary data.</text>
</comment>
<sequence>MKFYINKGTATQGVFNRRQFLRMSTVAGIGFIANPHAVLSAASQIPKGIAHIVIARSDAVRAGVNSFHERPVVHLLDRAIEHFFQVEHAVTAWKKLVSPSDVVGIKVNCLAGRGISTNTELVNAIIEKLREAGVPGDRIIIWDRLNADLEDAG</sequence>
<proteinExistence type="predicted"/>
<organism evidence="1">
    <name type="scientific">marine sediment metagenome</name>
    <dbReference type="NCBI Taxonomy" id="412755"/>
    <lineage>
        <taxon>unclassified sequences</taxon>
        <taxon>metagenomes</taxon>
        <taxon>ecological metagenomes</taxon>
    </lineage>
</organism>
<gene>
    <name evidence="1" type="ORF">S12H4_56201</name>
</gene>
<accession>X1W334</accession>
<evidence type="ECO:0000313" key="1">
    <source>
        <dbReference type="EMBL" id="GAJ24760.1"/>
    </source>
</evidence>
<feature type="non-terminal residue" evidence="1">
    <location>
        <position position="153"/>
    </location>
</feature>
<evidence type="ECO:0008006" key="2">
    <source>
        <dbReference type="Google" id="ProtNLM"/>
    </source>
</evidence>
<protein>
    <recommendedName>
        <fullName evidence="2">DUF362 domain-containing protein</fullName>
    </recommendedName>
</protein>
<reference evidence="1" key="1">
    <citation type="journal article" date="2014" name="Front. Microbiol.">
        <title>High frequency of phylogenetically diverse reductive dehalogenase-homologous genes in deep subseafloor sedimentary metagenomes.</title>
        <authorList>
            <person name="Kawai M."/>
            <person name="Futagami T."/>
            <person name="Toyoda A."/>
            <person name="Takaki Y."/>
            <person name="Nishi S."/>
            <person name="Hori S."/>
            <person name="Arai W."/>
            <person name="Tsubouchi T."/>
            <person name="Morono Y."/>
            <person name="Uchiyama I."/>
            <person name="Ito T."/>
            <person name="Fujiyama A."/>
            <person name="Inagaki F."/>
            <person name="Takami H."/>
        </authorList>
    </citation>
    <scope>NUCLEOTIDE SEQUENCE</scope>
    <source>
        <strain evidence="1">Expedition CK06-06</strain>
    </source>
</reference>
<name>X1W334_9ZZZZ</name>
<dbReference type="AlphaFoldDB" id="X1W334"/>
<dbReference type="EMBL" id="BARW01036155">
    <property type="protein sequence ID" value="GAJ24760.1"/>
    <property type="molecule type" value="Genomic_DNA"/>
</dbReference>